<keyword evidence="5" id="KW-0418">Kinase</keyword>
<evidence type="ECO:0000259" key="10">
    <source>
        <dbReference type="PROSITE" id="PS50113"/>
    </source>
</evidence>
<dbReference type="InterPro" id="IPR013655">
    <property type="entry name" value="PAS_fold_3"/>
</dbReference>
<dbReference type="SMART" id="SM00086">
    <property type="entry name" value="PAC"/>
    <property type="match status" value="1"/>
</dbReference>
<keyword evidence="4" id="KW-0808">Transferase</keyword>
<evidence type="ECO:0000256" key="1">
    <source>
        <dbReference type="ARBA" id="ARBA00000085"/>
    </source>
</evidence>
<dbReference type="Pfam" id="PF08447">
    <property type="entry name" value="PAS_3"/>
    <property type="match status" value="1"/>
</dbReference>
<dbReference type="Gene3D" id="3.30.450.20">
    <property type="entry name" value="PAS domain"/>
    <property type="match status" value="1"/>
</dbReference>
<dbReference type="AlphaFoldDB" id="F1Z3T0"/>
<feature type="domain" description="Response regulatory" evidence="8">
    <location>
        <begin position="417"/>
        <end position="532"/>
    </location>
</feature>
<evidence type="ECO:0000256" key="4">
    <source>
        <dbReference type="ARBA" id="ARBA00022679"/>
    </source>
</evidence>
<proteinExistence type="predicted"/>
<dbReference type="PANTHER" id="PTHR43047:SF9">
    <property type="entry name" value="HISTIDINE KINASE"/>
    <property type="match status" value="1"/>
</dbReference>
<dbReference type="Gene3D" id="1.10.287.130">
    <property type="match status" value="1"/>
</dbReference>
<dbReference type="Proteomes" id="UP000004728">
    <property type="component" value="Unassembled WGS sequence"/>
</dbReference>
<gene>
    <name evidence="11" type="ORF">Y88_1827</name>
</gene>
<feature type="modified residue" description="4-aspartylphosphate" evidence="6">
    <location>
        <position position="466"/>
    </location>
</feature>
<dbReference type="Pfam" id="PF00072">
    <property type="entry name" value="Response_reg"/>
    <property type="match status" value="1"/>
</dbReference>
<feature type="domain" description="Histidine kinase" evidence="7">
    <location>
        <begin position="182"/>
        <end position="396"/>
    </location>
</feature>
<dbReference type="SMART" id="SM00387">
    <property type="entry name" value="HATPase_c"/>
    <property type="match status" value="1"/>
</dbReference>
<dbReference type="PANTHER" id="PTHR43047">
    <property type="entry name" value="TWO-COMPONENT HISTIDINE PROTEIN KINASE"/>
    <property type="match status" value="1"/>
</dbReference>
<dbReference type="SMART" id="SM00448">
    <property type="entry name" value="REC"/>
    <property type="match status" value="1"/>
</dbReference>
<evidence type="ECO:0000256" key="5">
    <source>
        <dbReference type="ARBA" id="ARBA00022777"/>
    </source>
</evidence>
<dbReference type="CDD" id="cd00130">
    <property type="entry name" value="PAS"/>
    <property type="match status" value="1"/>
</dbReference>
<name>F1Z3T0_9SPHN</name>
<dbReference type="Gene3D" id="3.40.50.2300">
    <property type="match status" value="1"/>
</dbReference>
<keyword evidence="3 6" id="KW-0597">Phosphoprotein</keyword>
<dbReference type="eggNOG" id="COG2205">
    <property type="taxonomic scope" value="Bacteria"/>
</dbReference>
<dbReference type="SUPFAM" id="SSF52172">
    <property type="entry name" value="CheY-like"/>
    <property type="match status" value="1"/>
</dbReference>
<evidence type="ECO:0000259" key="9">
    <source>
        <dbReference type="PROSITE" id="PS50112"/>
    </source>
</evidence>
<feature type="domain" description="PAS" evidence="9">
    <location>
        <begin position="24"/>
        <end position="97"/>
    </location>
</feature>
<comment type="caution">
    <text evidence="11">The sequence shown here is derived from an EMBL/GenBank/DDBJ whole genome shotgun (WGS) entry which is preliminary data.</text>
</comment>
<dbReference type="InterPro" id="IPR036890">
    <property type="entry name" value="HATPase_C_sf"/>
</dbReference>
<evidence type="ECO:0000259" key="7">
    <source>
        <dbReference type="PROSITE" id="PS50109"/>
    </source>
</evidence>
<dbReference type="InterPro" id="IPR005467">
    <property type="entry name" value="His_kinase_dom"/>
</dbReference>
<comment type="catalytic activity">
    <reaction evidence="1">
        <text>ATP + protein L-histidine = ADP + protein N-phospho-L-histidine.</text>
        <dbReference type="EC" id="2.7.13.3"/>
    </reaction>
</comment>
<dbReference type="Pfam" id="PF02518">
    <property type="entry name" value="HATPase_c"/>
    <property type="match status" value="1"/>
</dbReference>
<dbReference type="GO" id="GO:0009927">
    <property type="term" value="F:histidine phosphotransfer kinase activity"/>
    <property type="evidence" value="ECO:0007669"/>
    <property type="project" value="TreeGrafter"/>
</dbReference>
<dbReference type="PRINTS" id="PR00344">
    <property type="entry name" value="BCTRLSENSOR"/>
</dbReference>
<dbReference type="EC" id="2.7.13.3" evidence="2"/>
<dbReference type="InterPro" id="IPR001789">
    <property type="entry name" value="Sig_transdc_resp-reg_receiver"/>
</dbReference>
<dbReference type="InterPro" id="IPR001610">
    <property type="entry name" value="PAC"/>
</dbReference>
<dbReference type="PROSITE" id="PS50109">
    <property type="entry name" value="HIS_KIN"/>
    <property type="match status" value="1"/>
</dbReference>
<dbReference type="SUPFAM" id="SSF55874">
    <property type="entry name" value="ATPase domain of HSP90 chaperone/DNA topoisomerase II/histidine kinase"/>
    <property type="match status" value="1"/>
</dbReference>
<dbReference type="InterPro" id="IPR003594">
    <property type="entry name" value="HATPase_dom"/>
</dbReference>
<evidence type="ECO:0000313" key="11">
    <source>
        <dbReference type="EMBL" id="EGD60746.1"/>
    </source>
</evidence>
<dbReference type="Pfam" id="PF00512">
    <property type="entry name" value="HisKA"/>
    <property type="match status" value="1"/>
</dbReference>
<evidence type="ECO:0000259" key="8">
    <source>
        <dbReference type="PROSITE" id="PS50110"/>
    </source>
</evidence>
<dbReference type="GO" id="GO:0000155">
    <property type="term" value="F:phosphorelay sensor kinase activity"/>
    <property type="evidence" value="ECO:0007669"/>
    <property type="project" value="InterPro"/>
</dbReference>
<dbReference type="InterPro" id="IPR011006">
    <property type="entry name" value="CheY-like_superfamily"/>
</dbReference>
<dbReference type="InterPro" id="IPR000014">
    <property type="entry name" value="PAS"/>
</dbReference>
<dbReference type="PROSITE" id="PS50113">
    <property type="entry name" value="PAC"/>
    <property type="match status" value="1"/>
</dbReference>
<dbReference type="PROSITE" id="PS50110">
    <property type="entry name" value="RESPONSE_REGULATORY"/>
    <property type="match status" value="1"/>
</dbReference>
<dbReference type="HOGENOM" id="CLU_000445_114_75_5"/>
<dbReference type="SUPFAM" id="SSF47384">
    <property type="entry name" value="Homodimeric domain of signal transducing histidine kinase"/>
    <property type="match status" value="1"/>
</dbReference>
<dbReference type="Gene3D" id="3.30.565.10">
    <property type="entry name" value="Histidine kinase-like ATPase, C-terminal domain"/>
    <property type="match status" value="1"/>
</dbReference>
<accession>F1Z3T0</accession>
<dbReference type="PROSITE" id="PS50112">
    <property type="entry name" value="PAS"/>
    <property type="match status" value="1"/>
</dbReference>
<dbReference type="InterPro" id="IPR004358">
    <property type="entry name" value="Sig_transdc_His_kin-like_C"/>
</dbReference>
<dbReference type="EMBL" id="AEWJ01000013">
    <property type="protein sequence ID" value="EGD60746.1"/>
    <property type="molecule type" value="Genomic_DNA"/>
</dbReference>
<evidence type="ECO:0000256" key="3">
    <source>
        <dbReference type="ARBA" id="ARBA00022553"/>
    </source>
</evidence>
<dbReference type="STRING" id="983920.Y88_1827"/>
<protein>
    <recommendedName>
        <fullName evidence="2">histidine kinase</fullName>
        <ecNumber evidence="2">2.7.13.3</ecNumber>
    </recommendedName>
</protein>
<reference evidence="11 12" key="1">
    <citation type="journal article" date="2012" name="J. Bacteriol.">
        <title>Draft Genome Sequence of Novosphingobium nitrogenifigens Y88T.</title>
        <authorList>
            <person name="Strabala T.J."/>
            <person name="Macdonald L."/>
            <person name="Liu V."/>
            <person name="Smit A.M."/>
        </authorList>
    </citation>
    <scope>NUCLEOTIDE SEQUENCE [LARGE SCALE GENOMIC DNA]</scope>
    <source>
        <strain evidence="11 12">DSM 19370</strain>
    </source>
</reference>
<dbReference type="SUPFAM" id="SSF55785">
    <property type="entry name" value="PYP-like sensor domain (PAS domain)"/>
    <property type="match status" value="1"/>
</dbReference>
<evidence type="ECO:0000256" key="2">
    <source>
        <dbReference type="ARBA" id="ARBA00012438"/>
    </source>
</evidence>
<dbReference type="InterPro" id="IPR003661">
    <property type="entry name" value="HisK_dim/P_dom"/>
</dbReference>
<dbReference type="GO" id="GO:0005886">
    <property type="term" value="C:plasma membrane"/>
    <property type="evidence" value="ECO:0007669"/>
    <property type="project" value="TreeGrafter"/>
</dbReference>
<dbReference type="SMART" id="SM00388">
    <property type="entry name" value="HisKA"/>
    <property type="match status" value="1"/>
</dbReference>
<dbReference type="InterPro" id="IPR036097">
    <property type="entry name" value="HisK_dim/P_sf"/>
</dbReference>
<keyword evidence="12" id="KW-1185">Reference proteome</keyword>
<dbReference type="InterPro" id="IPR035965">
    <property type="entry name" value="PAS-like_dom_sf"/>
</dbReference>
<organism evidence="11 12">
    <name type="scientific">Novosphingobium nitrogenifigens DSM 19370</name>
    <dbReference type="NCBI Taxonomy" id="983920"/>
    <lineage>
        <taxon>Bacteria</taxon>
        <taxon>Pseudomonadati</taxon>
        <taxon>Pseudomonadota</taxon>
        <taxon>Alphaproteobacteria</taxon>
        <taxon>Sphingomonadales</taxon>
        <taxon>Sphingomonadaceae</taxon>
        <taxon>Novosphingobium</taxon>
    </lineage>
</organism>
<evidence type="ECO:0000313" key="12">
    <source>
        <dbReference type="Proteomes" id="UP000004728"/>
    </source>
</evidence>
<dbReference type="InterPro" id="IPR000700">
    <property type="entry name" value="PAS-assoc_C"/>
</dbReference>
<sequence length="544" mass="60732">MDARPGPDTMASEISDFWTDIHDDGRSLLELVALKANDGIWGWDVPTGQSFYSARWWDLVGLPPDHLEAHIDVFFALLHPDDRENVRAVLAEFISDRGADYRTQFRLKHSSGGWRWIQSSGSALRDATGKAVRIAGTHTDITERVEAADRLERLVAERTRDLAAARDRAEIAAASTAKFLSATSHDIRQPLQAMALLLRNLQQEVDSEAALGTIASIRRSLGSSMDLLDDLLEFSRLDAGALRADMRPVKIQSLFRSLLDDFTAEAQERGLRLVVKDTDLVGRTDPRLIKRILRNLVSNSFKFTQRGSVLIAARPRGDTIRLEVWDTGRGIPTGQQRQIFWEFTQAGSAVGDRSVRGLGLGLAIVERLARLMRHNVGVRSVVDHGSVFWVDLPRLAADAAEERHEPPERPDHPLGCRVAVAENDPDVADAYVRILRAWDCKVLVARSGAELISRIADQPPDLLIADCHLDGRMNGFDLFDELERRFGRRIAGVVLSGDHDFERMRSLNRSRRRILNKPILPDVLNAVLHAELEQHRQAVGESGA</sequence>
<dbReference type="CDD" id="cd00082">
    <property type="entry name" value="HisKA"/>
    <property type="match status" value="1"/>
</dbReference>
<feature type="domain" description="PAC" evidence="10">
    <location>
        <begin position="101"/>
        <end position="153"/>
    </location>
</feature>
<dbReference type="InParanoid" id="F1Z3T0"/>
<dbReference type="NCBIfam" id="TIGR00229">
    <property type="entry name" value="sensory_box"/>
    <property type="match status" value="1"/>
</dbReference>
<evidence type="ECO:0000256" key="6">
    <source>
        <dbReference type="PROSITE-ProRule" id="PRU00169"/>
    </source>
</evidence>